<dbReference type="EMBL" id="JAENIK010000009">
    <property type="protein sequence ID" value="MBK1815701.1"/>
    <property type="molecule type" value="Genomic_DNA"/>
</dbReference>
<evidence type="ECO:0000256" key="11">
    <source>
        <dbReference type="ARBA" id="ARBA00022989"/>
    </source>
</evidence>
<keyword evidence="7 16" id="KW-0812">Transmembrane</keyword>
<comment type="subcellular location">
    <subcellularLocation>
        <location evidence="2">Cell membrane</location>
        <topology evidence="2">Multi-pass membrane protein</topology>
    </subcellularLocation>
</comment>
<evidence type="ECO:0000256" key="16">
    <source>
        <dbReference type="SAM" id="Phobius"/>
    </source>
</evidence>
<keyword evidence="8" id="KW-0547">Nucleotide-binding</keyword>
<keyword evidence="21" id="KW-1185">Reference proteome</keyword>
<evidence type="ECO:0000256" key="6">
    <source>
        <dbReference type="ARBA" id="ARBA00022679"/>
    </source>
</evidence>
<dbReference type="InterPro" id="IPR035965">
    <property type="entry name" value="PAS-like_dom_sf"/>
</dbReference>
<dbReference type="InterPro" id="IPR000014">
    <property type="entry name" value="PAS"/>
</dbReference>
<evidence type="ECO:0000256" key="10">
    <source>
        <dbReference type="ARBA" id="ARBA00022840"/>
    </source>
</evidence>
<feature type="modified residue" description="4-aspartylphosphate" evidence="14">
    <location>
        <position position="965"/>
    </location>
</feature>
<evidence type="ECO:0000256" key="15">
    <source>
        <dbReference type="SAM" id="Coils"/>
    </source>
</evidence>
<accession>A0A934R3N6</accession>
<dbReference type="Pfam" id="PF13426">
    <property type="entry name" value="PAS_9"/>
    <property type="match status" value="1"/>
</dbReference>
<sequence>MTDPMDSPKTEKPGAASQAARNRRLLSIHVALLLGACVTPLMGLALYFLSTGLHREIALAERERAGLGHVRHAVGVLQQAVRLTWTEDGEDEAMMRELEEALEAMDQMSVTGNIQASSIIQPAGSAPEQKADAGALWEGVKNTDAGSKDRTAALRKLTEHLHQKIFEVSDQSGLSSGAEDEISALTDIVAVGLPTHVDRLLHMHESLAHNLKTKGWDASSREVAAVFAHQLEQDDIKRLSRSMDAALRADLRSSKTLKSFQDEFPTQAEKLLLSLRQLAVSLRPYEEEKAIAGDPRQFDEVLDAAFESAVTGWDASIHHLDILVADQISEAVSRRNHAIGIAGVVMLVLLPLAWCYFRLLILPVIRSMVDEAARHQRDAEEARREADDTTRRLRQTQAALYGHCAVFSIDLAHRIIMANERSCELSEYPKEELEQQSYIPIRTPLDEDRDFSSSVWSQVEGGRVWNGNLCRRTRSGRLIWLDATIFPFLDRQGRPVEFVAIETNITELVTARENAEEAVRAKSQFLAMMSHEIRTPLNGVIGFAQLIADTPLDDQQRDYARTILTSGESLLVIINDILDFSKLEAGRAELELRPVALRLLIEDVLELLAPQARVKHLELVYGIDPAIPEGILADGARLRQILLNLAGNAVKFTAKGHVEISVTTVSGEGRCGNLEFHVRDTGIGIPPNRQDRLFKAFSQVEVSDSRNYGGTGLGLAISQRLVSLMGGEIAVTSVAGEGSDFHFTIEAEAADVTGELASRSSAKDEEIGAALRGKHFLVVDDLSANQRLLERILAKYGAEMTAAASAEQALRVLDSKCFDLAILDYMMPGEDGIALGRRIRENEGTTGLPMILVASAEPDTATVPDGLFASVILKPIRNQPFAAALALCLRKNSPLEKTPEPPHGDGRSFAGTHPLRIAVVDDNGVNLKFMIAMLRSLGYEAAPFKAAALVLEKLREEEFDLVMMDVQMPDMDGHEATRQLRKGAAGALNRDTLVIALTAGAMAEERAACMEAGMDDFIAKPVLRDELVKKLTWASGRISGAV</sequence>
<feature type="domain" description="Histidine kinase" evidence="17">
    <location>
        <begin position="528"/>
        <end position="749"/>
    </location>
</feature>
<dbReference type="InterPro" id="IPR000700">
    <property type="entry name" value="PAS-assoc_C"/>
</dbReference>
<dbReference type="PROSITE" id="PS50110">
    <property type="entry name" value="RESPONSE_REGULATORY"/>
    <property type="match status" value="2"/>
</dbReference>
<dbReference type="EC" id="2.7.13.3" evidence="3"/>
<keyword evidence="12" id="KW-0902">Two-component regulatory system</keyword>
<dbReference type="InterPro" id="IPR011006">
    <property type="entry name" value="CheY-like_superfamily"/>
</dbReference>
<evidence type="ECO:0000256" key="9">
    <source>
        <dbReference type="ARBA" id="ARBA00022777"/>
    </source>
</evidence>
<dbReference type="InterPro" id="IPR005467">
    <property type="entry name" value="His_kinase_dom"/>
</dbReference>
<keyword evidence="9" id="KW-0418">Kinase</keyword>
<evidence type="ECO:0000256" key="13">
    <source>
        <dbReference type="ARBA" id="ARBA00023136"/>
    </source>
</evidence>
<dbReference type="InterPro" id="IPR036890">
    <property type="entry name" value="HATPase_C_sf"/>
</dbReference>
<evidence type="ECO:0000256" key="14">
    <source>
        <dbReference type="PROSITE-ProRule" id="PRU00169"/>
    </source>
</evidence>
<reference evidence="20" key="1">
    <citation type="submission" date="2021-01" db="EMBL/GenBank/DDBJ databases">
        <title>Modified the classification status of verrucomicrobia.</title>
        <authorList>
            <person name="Feng X."/>
        </authorList>
    </citation>
    <scope>NUCLEOTIDE SEQUENCE</scope>
    <source>
        <strain evidence="20">JCM 18052</strain>
    </source>
</reference>
<keyword evidence="13 16" id="KW-0472">Membrane</keyword>
<dbReference type="InterPro" id="IPR003661">
    <property type="entry name" value="HisK_dim/P_dom"/>
</dbReference>
<evidence type="ECO:0000256" key="2">
    <source>
        <dbReference type="ARBA" id="ARBA00004651"/>
    </source>
</evidence>
<evidence type="ECO:0000256" key="3">
    <source>
        <dbReference type="ARBA" id="ARBA00012438"/>
    </source>
</evidence>
<dbReference type="SUPFAM" id="SSF52172">
    <property type="entry name" value="CheY-like"/>
    <property type="match status" value="2"/>
</dbReference>
<dbReference type="Gene3D" id="3.40.50.2300">
    <property type="match status" value="2"/>
</dbReference>
<dbReference type="PANTHER" id="PTHR45339:SF1">
    <property type="entry name" value="HYBRID SIGNAL TRANSDUCTION HISTIDINE KINASE J"/>
    <property type="match status" value="1"/>
</dbReference>
<comment type="caution">
    <text evidence="20">The sequence shown here is derived from an EMBL/GenBank/DDBJ whole genome shotgun (WGS) entry which is preliminary data.</text>
</comment>
<dbReference type="PANTHER" id="PTHR45339">
    <property type="entry name" value="HYBRID SIGNAL TRANSDUCTION HISTIDINE KINASE J"/>
    <property type="match status" value="1"/>
</dbReference>
<dbReference type="Proteomes" id="UP000600139">
    <property type="component" value="Unassembled WGS sequence"/>
</dbReference>
<dbReference type="SMART" id="SM00086">
    <property type="entry name" value="PAC"/>
    <property type="match status" value="1"/>
</dbReference>
<dbReference type="FunFam" id="1.10.287.130:FF:000003">
    <property type="entry name" value="Histidine kinase"/>
    <property type="match status" value="1"/>
</dbReference>
<dbReference type="Pfam" id="PF00512">
    <property type="entry name" value="HisKA"/>
    <property type="match status" value="1"/>
</dbReference>
<keyword evidence="11 16" id="KW-1133">Transmembrane helix</keyword>
<evidence type="ECO:0000256" key="8">
    <source>
        <dbReference type="ARBA" id="ARBA00022741"/>
    </source>
</evidence>
<dbReference type="InterPro" id="IPR036097">
    <property type="entry name" value="HisK_dim/P_sf"/>
</dbReference>
<dbReference type="CDD" id="cd16922">
    <property type="entry name" value="HATPase_EvgS-ArcB-TorS-like"/>
    <property type="match status" value="1"/>
</dbReference>
<dbReference type="FunFam" id="3.30.565.10:FF:000010">
    <property type="entry name" value="Sensor histidine kinase RcsC"/>
    <property type="match status" value="1"/>
</dbReference>
<evidence type="ECO:0000259" key="18">
    <source>
        <dbReference type="PROSITE" id="PS50110"/>
    </source>
</evidence>
<dbReference type="PROSITE" id="PS50113">
    <property type="entry name" value="PAC"/>
    <property type="match status" value="1"/>
</dbReference>
<keyword evidence="15" id="KW-0175">Coiled coil</keyword>
<dbReference type="InterPro" id="IPR001789">
    <property type="entry name" value="Sig_transdc_resp-reg_receiver"/>
</dbReference>
<keyword evidence="4" id="KW-1003">Cell membrane</keyword>
<dbReference type="InterPro" id="IPR003594">
    <property type="entry name" value="HATPase_dom"/>
</dbReference>
<dbReference type="PROSITE" id="PS50109">
    <property type="entry name" value="HIS_KIN"/>
    <property type="match status" value="1"/>
</dbReference>
<dbReference type="Gene3D" id="3.30.565.10">
    <property type="entry name" value="Histidine kinase-like ATPase, C-terminal domain"/>
    <property type="match status" value="1"/>
</dbReference>
<evidence type="ECO:0000256" key="5">
    <source>
        <dbReference type="ARBA" id="ARBA00022553"/>
    </source>
</evidence>
<dbReference type="GO" id="GO:0000155">
    <property type="term" value="F:phosphorelay sensor kinase activity"/>
    <property type="evidence" value="ECO:0007669"/>
    <property type="project" value="InterPro"/>
</dbReference>
<dbReference type="SMART" id="SM00387">
    <property type="entry name" value="HATPase_c"/>
    <property type="match status" value="1"/>
</dbReference>
<evidence type="ECO:0000313" key="21">
    <source>
        <dbReference type="Proteomes" id="UP000600139"/>
    </source>
</evidence>
<dbReference type="Gene3D" id="3.30.450.20">
    <property type="entry name" value="PAS domain"/>
    <property type="match status" value="1"/>
</dbReference>
<feature type="transmembrane region" description="Helical" evidence="16">
    <location>
        <begin position="26"/>
        <end position="49"/>
    </location>
</feature>
<evidence type="ECO:0000313" key="20">
    <source>
        <dbReference type="EMBL" id="MBK1815701.1"/>
    </source>
</evidence>
<feature type="domain" description="Response regulatory" evidence="18">
    <location>
        <begin position="775"/>
        <end position="889"/>
    </location>
</feature>
<dbReference type="SMART" id="SM00448">
    <property type="entry name" value="REC"/>
    <property type="match status" value="2"/>
</dbReference>
<dbReference type="InterPro" id="IPR004358">
    <property type="entry name" value="Sig_transdc_His_kin-like_C"/>
</dbReference>
<dbReference type="RefSeq" id="WP_200350658.1">
    <property type="nucleotide sequence ID" value="NZ_JAENIK010000009.1"/>
</dbReference>
<protein>
    <recommendedName>
        <fullName evidence="3">histidine kinase</fullName>
        <ecNumber evidence="3">2.7.13.3</ecNumber>
    </recommendedName>
</protein>
<comment type="catalytic activity">
    <reaction evidence="1">
        <text>ATP + protein L-histidine = ADP + protein N-phospho-L-histidine.</text>
        <dbReference type="EC" id="2.7.13.3"/>
    </reaction>
</comment>
<dbReference type="InterPro" id="IPR001610">
    <property type="entry name" value="PAC"/>
</dbReference>
<dbReference type="SMART" id="SM00388">
    <property type="entry name" value="HisKA"/>
    <property type="match status" value="1"/>
</dbReference>
<keyword evidence="10" id="KW-0067">ATP-binding</keyword>
<dbReference type="CDD" id="cd00082">
    <property type="entry name" value="HisKA"/>
    <property type="match status" value="1"/>
</dbReference>
<gene>
    <name evidence="20" type="ORF">JIN84_08740</name>
</gene>
<dbReference type="GO" id="GO:0005886">
    <property type="term" value="C:plasma membrane"/>
    <property type="evidence" value="ECO:0007669"/>
    <property type="project" value="UniProtKB-SubCell"/>
</dbReference>
<evidence type="ECO:0000256" key="7">
    <source>
        <dbReference type="ARBA" id="ARBA00022692"/>
    </source>
</evidence>
<dbReference type="PRINTS" id="PR00344">
    <property type="entry name" value="BCTRLSENSOR"/>
</dbReference>
<evidence type="ECO:0000256" key="4">
    <source>
        <dbReference type="ARBA" id="ARBA00022475"/>
    </source>
</evidence>
<dbReference type="SUPFAM" id="SSF55785">
    <property type="entry name" value="PYP-like sensor domain (PAS domain)"/>
    <property type="match status" value="1"/>
</dbReference>
<proteinExistence type="predicted"/>
<dbReference type="AlphaFoldDB" id="A0A934R3N6"/>
<keyword evidence="5 14" id="KW-0597">Phosphoprotein</keyword>
<dbReference type="SUPFAM" id="SSF47384">
    <property type="entry name" value="Homodimeric domain of signal transducing histidine kinase"/>
    <property type="match status" value="1"/>
</dbReference>
<dbReference type="Pfam" id="PF02518">
    <property type="entry name" value="HATPase_c"/>
    <property type="match status" value="1"/>
</dbReference>
<feature type="modified residue" description="4-aspartylphosphate" evidence="14">
    <location>
        <position position="824"/>
    </location>
</feature>
<evidence type="ECO:0000259" key="19">
    <source>
        <dbReference type="PROSITE" id="PS50113"/>
    </source>
</evidence>
<feature type="domain" description="PAC" evidence="19">
    <location>
        <begin position="463"/>
        <end position="517"/>
    </location>
</feature>
<dbReference type="NCBIfam" id="TIGR00229">
    <property type="entry name" value="sensory_box"/>
    <property type="match status" value="1"/>
</dbReference>
<dbReference type="CDD" id="cd17546">
    <property type="entry name" value="REC_hyHK_CKI1_RcsC-like"/>
    <property type="match status" value="1"/>
</dbReference>
<dbReference type="CDD" id="cd00156">
    <property type="entry name" value="REC"/>
    <property type="match status" value="1"/>
</dbReference>
<evidence type="ECO:0000259" key="17">
    <source>
        <dbReference type="PROSITE" id="PS50109"/>
    </source>
</evidence>
<name>A0A934R3N6_9BACT</name>
<dbReference type="SUPFAM" id="SSF55874">
    <property type="entry name" value="ATPase domain of HSP90 chaperone/DNA topoisomerase II/histidine kinase"/>
    <property type="match status" value="1"/>
</dbReference>
<organism evidence="20 21">
    <name type="scientific">Luteolibacter yonseiensis</name>
    <dbReference type="NCBI Taxonomy" id="1144680"/>
    <lineage>
        <taxon>Bacteria</taxon>
        <taxon>Pseudomonadati</taxon>
        <taxon>Verrucomicrobiota</taxon>
        <taxon>Verrucomicrobiia</taxon>
        <taxon>Verrucomicrobiales</taxon>
        <taxon>Verrucomicrobiaceae</taxon>
        <taxon>Luteolibacter</taxon>
    </lineage>
</organism>
<dbReference type="GO" id="GO:0005524">
    <property type="term" value="F:ATP binding"/>
    <property type="evidence" value="ECO:0007669"/>
    <property type="project" value="UniProtKB-KW"/>
</dbReference>
<evidence type="ECO:0000256" key="12">
    <source>
        <dbReference type="ARBA" id="ARBA00023012"/>
    </source>
</evidence>
<keyword evidence="6" id="KW-0808">Transferase</keyword>
<feature type="transmembrane region" description="Helical" evidence="16">
    <location>
        <begin position="338"/>
        <end position="359"/>
    </location>
</feature>
<evidence type="ECO:0000256" key="1">
    <source>
        <dbReference type="ARBA" id="ARBA00000085"/>
    </source>
</evidence>
<dbReference type="CDD" id="cd00130">
    <property type="entry name" value="PAS"/>
    <property type="match status" value="1"/>
</dbReference>
<dbReference type="Pfam" id="PF00072">
    <property type="entry name" value="Response_reg"/>
    <property type="match status" value="2"/>
</dbReference>
<dbReference type="Gene3D" id="1.10.287.130">
    <property type="match status" value="1"/>
</dbReference>
<feature type="coiled-coil region" evidence="15">
    <location>
        <begin position="365"/>
        <end position="399"/>
    </location>
</feature>
<feature type="domain" description="Response regulatory" evidence="18">
    <location>
        <begin position="916"/>
        <end position="1035"/>
    </location>
</feature>